<dbReference type="STRING" id="1261640.BHK98_03290"/>
<dbReference type="AlphaFoldDB" id="A0A1Q9JG08"/>
<evidence type="ECO:0000259" key="2">
    <source>
        <dbReference type="PROSITE" id="PS50943"/>
    </source>
</evidence>
<dbReference type="SUPFAM" id="SSF47413">
    <property type="entry name" value="lambda repressor-like DNA-binding domains"/>
    <property type="match status" value="1"/>
</dbReference>
<dbReference type="Pfam" id="PF01381">
    <property type="entry name" value="HTH_3"/>
    <property type="match status" value="1"/>
</dbReference>
<reference evidence="3 4" key="1">
    <citation type="journal article" date="2016" name="Appl. Environ. Microbiol.">
        <title>Function and Phylogeny of Bacterial Butyryl Coenzyme A:Acetate Transferases and Their Diversity in the Proximal Colon of Swine.</title>
        <authorList>
            <person name="Trachsel J."/>
            <person name="Bayles D.O."/>
            <person name="Looft T."/>
            <person name="Levine U.Y."/>
            <person name="Allen H.K."/>
        </authorList>
    </citation>
    <scope>NUCLEOTIDE SEQUENCE [LARGE SCALE GENOMIC DNA]</scope>
    <source>
        <strain evidence="3 4">68-3-10</strain>
    </source>
</reference>
<dbReference type="Gene3D" id="1.10.260.40">
    <property type="entry name" value="lambda repressor-like DNA-binding domains"/>
    <property type="match status" value="1"/>
</dbReference>
<evidence type="ECO:0000256" key="1">
    <source>
        <dbReference type="ARBA" id="ARBA00007227"/>
    </source>
</evidence>
<dbReference type="Gene3D" id="1.10.10.2910">
    <property type="match status" value="1"/>
</dbReference>
<dbReference type="CDD" id="cd00093">
    <property type="entry name" value="HTH_XRE"/>
    <property type="match status" value="1"/>
</dbReference>
<comment type="caution">
    <text evidence="3">The sequence shown here is derived from an EMBL/GenBank/DDBJ whole genome shotgun (WGS) entry which is preliminary data.</text>
</comment>
<evidence type="ECO:0000313" key="4">
    <source>
        <dbReference type="Proteomes" id="UP000187404"/>
    </source>
</evidence>
<dbReference type="SMART" id="SM00530">
    <property type="entry name" value="HTH_XRE"/>
    <property type="match status" value="1"/>
</dbReference>
<dbReference type="InterPro" id="IPR010982">
    <property type="entry name" value="Lambda_DNA-bd_dom_sf"/>
</dbReference>
<organism evidence="3 4">
    <name type="scientific">Hornefia porci</name>
    <dbReference type="NCBI Taxonomy" id="2652292"/>
    <lineage>
        <taxon>Bacteria</taxon>
        <taxon>Bacillati</taxon>
        <taxon>Bacillota</taxon>
        <taxon>Clostridia</taxon>
        <taxon>Peptostreptococcales</taxon>
        <taxon>Anaerovoracaceae</taxon>
        <taxon>Hornefia</taxon>
    </lineage>
</organism>
<dbReference type="OrthoDB" id="1778600at2"/>
<comment type="similarity">
    <text evidence="1">Belongs to the short-chain fatty acyl-CoA assimilation regulator (ScfR) family.</text>
</comment>
<dbReference type="InterPro" id="IPR052345">
    <property type="entry name" value="Rad_response_metalloprotease"/>
</dbReference>
<keyword evidence="4" id="KW-1185">Reference proteome</keyword>
<accession>A0A1Q9JG08</accession>
<evidence type="ECO:0000313" key="3">
    <source>
        <dbReference type="EMBL" id="OLR55172.1"/>
    </source>
</evidence>
<sequence length="346" mass="39569">MFNKNLKYYRLKNNFTKTKLASMVGVSTMAITHYESGERRPDMPVIKLLAEALNVKVTDFLVSRNENLVFSHEEFRKNGKLNKSQQDYVRESVEEYFSRFFESVELLGGEVLPEAPRINTVDLSEDIEENALRLRRYLKLAESGPVGNLMELLENKGVLVYMIDIENDGFSGINGTVNDRPYIAVNKNMTAERLRTTLGHELAHFAFKWPDEMDENQKEKMATAISGAFLLPEIDAKRELGVHRKSIKTDMFMICEEYGVAMSLLVMRAKNCGIINESVCRNYFINLNRTGGRKNEKSRIPMEKPSLFPQLVYRAVNEDEITIQKGAELLQIPFEEVANHCCFVGA</sequence>
<dbReference type="PANTHER" id="PTHR43236:SF1">
    <property type="entry name" value="BLL7220 PROTEIN"/>
    <property type="match status" value="1"/>
</dbReference>
<feature type="domain" description="HTH cro/C1-type" evidence="2">
    <location>
        <begin position="6"/>
        <end position="60"/>
    </location>
</feature>
<dbReference type="GO" id="GO:0003677">
    <property type="term" value="F:DNA binding"/>
    <property type="evidence" value="ECO:0007669"/>
    <property type="project" value="InterPro"/>
</dbReference>
<dbReference type="PROSITE" id="PS50943">
    <property type="entry name" value="HTH_CROC1"/>
    <property type="match status" value="1"/>
</dbReference>
<proteinExistence type="inferred from homology"/>
<dbReference type="InterPro" id="IPR001387">
    <property type="entry name" value="Cro/C1-type_HTH"/>
</dbReference>
<dbReference type="PANTHER" id="PTHR43236">
    <property type="entry name" value="ANTITOXIN HIGA1"/>
    <property type="match status" value="1"/>
</dbReference>
<dbReference type="Proteomes" id="UP000187404">
    <property type="component" value="Unassembled WGS sequence"/>
</dbReference>
<protein>
    <recommendedName>
        <fullName evidence="2">HTH cro/C1-type domain-containing protein</fullName>
    </recommendedName>
</protein>
<name>A0A1Q9JG08_9FIRM</name>
<dbReference type="RefSeq" id="WP_075712170.1">
    <property type="nucleotide sequence ID" value="NZ_MJIE01000001.1"/>
</dbReference>
<dbReference type="InterPro" id="IPR010359">
    <property type="entry name" value="IrrE_HExxH"/>
</dbReference>
<dbReference type="Pfam" id="PF06114">
    <property type="entry name" value="Peptidase_M78"/>
    <property type="match status" value="1"/>
</dbReference>
<gene>
    <name evidence="3" type="ORF">BHK98_03290</name>
</gene>
<dbReference type="EMBL" id="MJIE01000001">
    <property type="protein sequence ID" value="OLR55172.1"/>
    <property type="molecule type" value="Genomic_DNA"/>
</dbReference>